<dbReference type="AlphaFoldDB" id="G8R1V8"/>
<dbReference type="Proteomes" id="UP000005631">
    <property type="component" value="Chromosome"/>
</dbReference>
<name>G8R1V8_OWEHD</name>
<keyword evidence="2" id="KW-1185">Reference proteome</keyword>
<dbReference type="RefSeq" id="WP_014203257.1">
    <property type="nucleotide sequence ID" value="NC_016599.1"/>
</dbReference>
<gene>
    <name evidence="1" type="ordered locus">Oweho_2951</name>
</gene>
<dbReference type="KEGG" id="oho:Oweho_2951"/>
<organism evidence="1 2">
    <name type="scientific">Owenweeksia hongkongensis (strain DSM 17368 / CIP 108786 / JCM 12287 / NRRL B-23963 / UST20020801)</name>
    <dbReference type="NCBI Taxonomy" id="926562"/>
    <lineage>
        <taxon>Bacteria</taxon>
        <taxon>Pseudomonadati</taxon>
        <taxon>Bacteroidota</taxon>
        <taxon>Flavobacteriia</taxon>
        <taxon>Flavobacteriales</taxon>
        <taxon>Owenweeksiaceae</taxon>
        <taxon>Owenweeksia</taxon>
    </lineage>
</organism>
<evidence type="ECO:0000313" key="1">
    <source>
        <dbReference type="EMBL" id="AEV33908.1"/>
    </source>
</evidence>
<dbReference type="HOGENOM" id="CLU_3236961_0_0_10"/>
<sequence>MVKPTFFTEEAFQYSVVISNDFKSPQEQVLFFYDQCGTIEKRF</sequence>
<protein>
    <submittedName>
        <fullName evidence="1">Uncharacterized protein</fullName>
    </submittedName>
</protein>
<accession>G8R1V8</accession>
<reference evidence="1 2" key="1">
    <citation type="journal article" date="2012" name="Stand. Genomic Sci.">
        <title>Genome sequence of the orange-pigmented seawater bacterium Owenweeksia hongkongensis type strain (UST20020801(T)).</title>
        <authorList>
            <person name="Riedel T."/>
            <person name="Held B."/>
            <person name="Nolan M."/>
            <person name="Lucas S."/>
            <person name="Lapidus A."/>
            <person name="Tice H."/>
            <person name="Del Rio T.G."/>
            <person name="Cheng J.F."/>
            <person name="Han C."/>
            <person name="Tapia R."/>
            <person name="Goodwin L.A."/>
            <person name="Pitluck S."/>
            <person name="Liolios K."/>
            <person name="Mavromatis K."/>
            <person name="Pagani I."/>
            <person name="Ivanova N."/>
            <person name="Mikhailova N."/>
            <person name="Pati A."/>
            <person name="Chen A."/>
            <person name="Palaniappan K."/>
            <person name="Rohde M."/>
            <person name="Tindall B.J."/>
            <person name="Detter J.C."/>
            <person name="Goker M."/>
            <person name="Woyke T."/>
            <person name="Bristow J."/>
            <person name="Eisen J.A."/>
            <person name="Markowitz V."/>
            <person name="Hugenholtz P."/>
            <person name="Klenk H.P."/>
            <person name="Kyrpides N.C."/>
        </authorList>
    </citation>
    <scope>NUCLEOTIDE SEQUENCE</scope>
    <source>
        <strain evidence="2">DSM 17368 / JCM 12287 / NRRL B-23963</strain>
    </source>
</reference>
<proteinExistence type="predicted"/>
<evidence type="ECO:0000313" key="2">
    <source>
        <dbReference type="Proteomes" id="UP000005631"/>
    </source>
</evidence>
<dbReference type="EMBL" id="CP003156">
    <property type="protein sequence ID" value="AEV33908.1"/>
    <property type="molecule type" value="Genomic_DNA"/>
</dbReference>